<feature type="compositionally biased region" description="Low complexity" evidence="1">
    <location>
        <begin position="1"/>
        <end position="11"/>
    </location>
</feature>
<proteinExistence type="predicted"/>
<evidence type="ECO:0000256" key="1">
    <source>
        <dbReference type="SAM" id="MobiDB-lite"/>
    </source>
</evidence>
<accession>A0A426Y4P7</accession>
<gene>
    <name evidence="2" type="ORF">B296_00017138</name>
</gene>
<evidence type="ECO:0000313" key="3">
    <source>
        <dbReference type="Proteomes" id="UP000287651"/>
    </source>
</evidence>
<sequence>MKEAGSGSRGEAMAEEEAAGDNVGDTTTVQEVAARLGSSGRGGLQQRREGGGQQLWLVLMVVGKLPRRVGEGRGQQRQVAGETTIVAANGEKLERERQGNYSERDVSDGGSNSEIFDDEEVEGSGSDSRGQLVLQEGSDSSGSGKEERKNRVAEMAMAGEQKAATVMLLCVGGEEGDDVGFAYGDNSKGWKMATMMMMVMAV</sequence>
<comment type="caution">
    <text evidence="2">The sequence shown here is derived from an EMBL/GenBank/DDBJ whole genome shotgun (WGS) entry which is preliminary data.</text>
</comment>
<name>A0A426Y4P7_ENSVE</name>
<feature type="region of interest" description="Disordered" evidence="1">
    <location>
        <begin position="1"/>
        <end position="49"/>
    </location>
</feature>
<protein>
    <submittedName>
        <fullName evidence="2">Uncharacterized protein</fullName>
    </submittedName>
</protein>
<dbReference type="Proteomes" id="UP000287651">
    <property type="component" value="Unassembled WGS sequence"/>
</dbReference>
<dbReference type="EMBL" id="AMZH03014997">
    <property type="protein sequence ID" value="RRT46733.1"/>
    <property type="molecule type" value="Genomic_DNA"/>
</dbReference>
<feature type="region of interest" description="Disordered" evidence="1">
    <location>
        <begin position="88"/>
        <end position="152"/>
    </location>
</feature>
<evidence type="ECO:0000313" key="2">
    <source>
        <dbReference type="EMBL" id="RRT46733.1"/>
    </source>
</evidence>
<reference evidence="2 3" key="1">
    <citation type="journal article" date="2014" name="Agronomy (Basel)">
        <title>A Draft Genome Sequence for Ensete ventricosum, the Drought-Tolerant Tree Against Hunger.</title>
        <authorList>
            <person name="Harrison J."/>
            <person name="Moore K.A."/>
            <person name="Paszkiewicz K."/>
            <person name="Jones T."/>
            <person name="Grant M."/>
            <person name="Ambacheew D."/>
            <person name="Muzemil S."/>
            <person name="Studholme D.J."/>
        </authorList>
    </citation>
    <scope>NUCLEOTIDE SEQUENCE [LARGE SCALE GENOMIC DNA]</scope>
</reference>
<feature type="compositionally biased region" description="Basic and acidic residues" evidence="1">
    <location>
        <begin position="91"/>
        <end position="107"/>
    </location>
</feature>
<organism evidence="2 3">
    <name type="scientific">Ensete ventricosum</name>
    <name type="common">Abyssinian banana</name>
    <name type="synonym">Musa ensete</name>
    <dbReference type="NCBI Taxonomy" id="4639"/>
    <lineage>
        <taxon>Eukaryota</taxon>
        <taxon>Viridiplantae</taxon>
        <taxon>Streptophyta</taxon>
        <taxon>Embryophyta</taxon>
        <taxon>Tracheophyta</taxon>
        <taxon>Spermatophyta</taxon>
        <taxon>Magnoliopsida</taxon>
        <taxon>Liliopsida</taxon>
        <taxon>Zingiberales</taxon>
        <taxon>Musaceae</taxon>
        <taxon>Ensete</taxon>
    </lineage>
</organism>
<dbReference type="AlphaFoldDB" id="A0A426Y4P7"/>